<evidence type="ECO:0000256" key="2">
    <source>
        <dbReference type="SAM" id="SignalP"/>
    </source>
</evidence>
<accession>A0A250KYQ5</accession>
<dbReference type="AlphaFoldDB" id="A0A250KYQ5"/>
<feature type="region of interest" description="Disordered" evidence="1">
    <location>
        <begin position="31"/>
        <end position="54"/>
    </location>
</feature>
<feature type="region of interest" description="Disordered" evidence="1">
    <location>
        <begin position="128"/>
        <end position="194"/>
    </location>
</feature>
<keyword evidence="2" id="KW-0732">Signal</keyword>
<feature type="chain" id="PRO_5012761301" evidence="2">
    <location>
        <begin position="27"/>
        <end position="194"/>
    </location>
</feature>
<evidence type="ECO:0000313" key="3">
    <source>
        <dbReference type="EMBL" id="BBA36722.1"/>
    </source>
</evidence>
<proteinExistence type="predicted"/>
<feature type="signal peptide" evidence="2">
    <location>
        <begin position="1"/>
        <end position="26"/>
    </location>
</feature>
<dbReference type="KEGG" id="mmai:sS8_4799"/>
<protein>
    <submittedName>
        <fullName evidence="3">Uncharacterized protein</fullName>
    </submittedName>
</protein>
<sequence length="194" mass="21517">MMVNNWSIRAFGGLLAIWAFSAPAVAQKFSPLPDDEEIEEASSGAEGDADLEFSEDERVTLNELRAWLRQRSFERAQAAAFGPDRADGAGSDAVYREVRPPQLLHDARNWQGRPKPRLHIGRMPEDRVRNSYATRDPKSIGSPRKQLILDSSAGHSGGTATPVETKTKSRVRLVWSADPARQKSNSRPSASERH</sequence>
<evidence type="ECO:0000313" key="4">
    <source>
        <dbReference type="Proteomes" id="UP000266313"/>
    </source>
</evidence>
<feature type="compositionally biased region" description="Polar residues" evidence="1">
    <location>
        <begin position="182"/>
        <end position="194"/>
    </location>
</feature>
<organism evidence="3 4">
    <name type="scientific">Methylocaldum marinum</name>
    <dbReference type="NCBI Taxonomy" id="1432792"/>
    <lineage>
        <taxon>Bacteria</taxon>
        <taxon>Pseudomonadati</taxon>
        <taxon>Pseudomonadota</taxon>
        <taxon>Gammaproteobacteria</taxon>
        <taxon>Methylococcales</taxon>
        <taxon>Methylococcaceae</taxon>
        <taxon>Methylocaldum</taxon>
    </lineage>
</organism>
<dbReference type="EMBL" id="AP017928">
    <property type="protein sequence ID" value="BBA36722.1"/>
    <property type="molecule type" value="Genomic_DNA"/>
</dbReference>
<evidence type="ECO:0000256" key="1">
    <source>
        <dbReference type="SAM" id="MobiDB-lite"/>
    </source>
</evidence>
<name>A0A250KYQ5_9GAMM</name>
<gene>
    <name evidence="3" type="ORF">sS8_4799</name>
</gene>
<dbReference type="Proteomes" id="UP000266313">
    <property type="component" value="Chromosome"/>
</dbReference>
<keyword evidence="4" id="KW-1185">Reference proteome</keyword>
<reference evidence="3 4" key="1">
    <citation type="submission" date="2016-12" db="EMBL/GenBank/DDBJ databases">
        <title>Genome sequencing of Methylocaldum marinum.</title>
        <authorList>
            <person name="Takeuchi M."/>
            <person name="Kamagata Y."/>
            <person name="Hiraoka S."/>
            <person name="Oshima K."/>
            <person name="Hattori M."/>
            <person name="Iwasaki W."/>
        </authorList>
    </citation>
    <scope>NUCLEOTIDE SEQUENCE [LARGE SCALE GENOMIC DNA]</scope>
    <source>
        <strain evidence="3 4">S8</strain>
    </source>
</reference>